<gene>
    <name evidence="2" type="ORF">AB432_014705</name>
</gene>
<reference evidence="2 3" key="1">
    <citation type="journal article" date="2015" name="Genome Announc.">
        <title>Draft Genome Sequence of Brevibacillus brevis DZQ7, a Plant Growth-Promoting Rhizobacterium with Broad-Spectrum Antimicrobial Activity.</title>
        <authorList>
            <person name="Hou Q."/>
            <person name="Wang C."/>
            <person name="Hou X."/>
            <person name="Xia Z."/>
            <person name="Ye J."/>
            <person name="Liu K."/>
            <person name="Liu H."/>
            <person name="Wang J."/>
            <person name="Guo H."/>
            <person name="Yu X."/>
            <person name="Yang Y."/>
            <person name="Du B."/>
            <person name="Ding Y."/>
        </authorList>
    </citation>
    <scope>NUCLEOTIDE SEQUENCE [LARGE SCALE GENOMIC DNA]</scope>
    <source>
        <strain evidence="2 3">DZQ7</strain>
    </source>
</reference>
<dbReference type="RefSeq" id="WP_082195927.1">
    <property type="nucleotide sequence ID" value="NZ_CP030117.1"/>
</dbReference>
<evidence type="ECO:0000259" key="1">
    <source>
        <dbReference type="Pfam" id="PF01872"/>
    </source>
</evidence>
<evidence type="ECO:0000313" key="3">
    <source>
        <dbReference type="Proteomes" id="UP000036061"/>
    </source>
</evidence>
<protein>
    <recommendedName>
        <fullName evidence="1">Bacterial bifunctional deaminase-reductase C-terminal domain-containing protein</fullName>
    </recommendedName>
</protein>
<dbReference type="Proteomes" id="UP000036061">
    <property type="component" value="Chromosome"/>
</dbReference>
<dbReference type="Pfam" id="PF01872">
    <property type="entry name" value="RibD_C"/>
    <property type="match status" value="1"/>
</dbReference>
<dbReference type="GO" id="GO:0009231">
    <property type="term" value="P:riboflavin biosynthetic process"/>
    <property type="evidence" value="ECO:0007669"/>
    <property type="project" value="InterPro"/>
</dbReference>
<evidence type="ECO:0000313" key="2">
    <source>
        <dbReference type="EMBL" id="AWX56210.1"/>
    </source>
</evidence>
<dbReference type="GO" id="GO:0008703">
    <property type="term" value="F:5-amino-6-(5-phosphoribosylamino)uracil reductase activity"/>
    <property type="evidence" value="ECO:0007669"/>
    <property type="project" value="InterPro"/>
</dbReference>
<dbReference type="Gene3D" id="3.40.430.10">
    <property type="entry name" value="Dihydrofolate Reductase, subunit A"/>
    <property type="match status" value="1"/>
</dbReference>
<name>A0A2Z4MIA7_BREBE</name>
<feature type="domain" description="Bacterial bifunctional deaminase-reductase C-terminal" evidence="1">
    <location>
        <begin position="3"/>
        <end position="179"/>
    </location>
</feature>
<dbReference type="InterPro" id="IPR002734">
    <property type="entry name" value="RibDG_C"/>
</dbReference>
<proteinExistence type="predicted"/>
<dbReference type="SUPFAM" id="SSF53597">
    <property type="entry name" value="Dihydrofolate reductase-like"/>
    <property type="match status" value="1"/>
</dbReference>
<dbReference type="InterPro" id="IPR024072">
    <property type="entry name" value="DHFR-like_dom_sf"/>
</dbReference>
<accession>A0A2Z4MIA7</accession>
<organism evidence="2 3">
    <name type="scientific">Brevibacillus brevis</name>
    <name type="common">Bacillus brevis</name>
    <dbReference type="NCBI Taxonomy" id="1393"/>
    <lineage>
        <taxon>Bacteria</taxon>
        <taxon>Bacillati</taxon>
        <taxon>Bacillota</taxon>
        <taxon>Bacilli</taxon>
        <taxon>Bacillales</taxon>
        <taxon>Paenibacillaceae</taxon>
        <taxon>Brevibacillus</taxon>
    </lineage>
</organism>
<sequence>MGKIIANVSSTLNGIYTGPTGEEDNMVSWALPGIIDATDDGLALFQRVDAILMGRVTYEGFSSYWPFQEGDWADAINKTQKFVATNNSELTEVHWGDYGNTITLLHSDVMTKIKELKTQIKGDIIVPASAGLVQGLIHADLLDELRMIIHPVLLGSGKHYFDNIHTRHDMKLIETKLYGKSGSIQLRYEIGKAQAE</sequence>
<dbReference type="AlphaFoldDB" id="A0A2Z4MIA7"/>
<dbReference type="EMBL" id="CP030117">
    <property type="protein sequence ID" value="AWX56210.1"/>
    <property type="molecule type" value="Genomic_DNA"/>
</dbReference>